<dbReference type="HOGENOM" id="CLU_024622_2_0_5"/>
<dbReference type="InterPro" id="IPR054613">
    <property type="entry name" value="Peptidase_S78_dom"/>
</dbReference>
<reference evidence="5" key="1">
    <citation type="submission" date="2007-04" db="EMBL/GenBank/DDBJ databases">
        <title>Complete sequence of chromosome of Rhodobacter sphaeroides ATCC 17025.</title>
        <authorList>
            <consortium name="US DOE Joint Genome Institute"/>
            <person name="Copeland A."/>
            <person name="Lucas S."/>
            <person name="Lapidus A."/>
            <person name="Barry K."/>
            <person name="Detter J.C."/>
            <person name="Glavina del Rio T."/>
            <person name="Hammon N."/>
            <person name="Israni S."/>
            <person name="Dalin E."/>
            <person name="Tice H."/>
            <person name="Pitluck S."/>
            <person name="Chertkov O."/>
            <person name="Brettin T."/>
            <person name="Bruce D."/>
            <person name="Han C."/>
            <person name="Schmutz J."/>
            <person name="Larimer F."/>
            <person name="Land M."/>
            <person name="Hauser L."/>
            <person name="Kyrpides N."/>
            <person name="Kim E."/>
            <person name="Richardson P."/>
            <person name="Mackenzie C."/>
            <person name="Choudhary M."/>
            <person name="Donohue T.J."/>
            <person name="Kaplan S."/>
        </authorList>
    </citation>
    <scope>NUCLEOTIDE SEQUENCE [LARGE SCALE GENOMIC DNA]</scope>
    <source>
        <strain evidence="5">ATCC 17025</strain>
    </source>
</reference>
<dbReference type="eggNOG" id="COG3740">
    <property type="taxonomic scope" value="Bacteria"/>
</dbReference>
<feature type="domain" description="Prohead serine protease" evidence="4">
    <location>
        <begin position="80"/>
        <end position="154"/>
    </location>
</feature>
<dbReference type="KEGG" id="rsq:Rsph17025_0137"/>
<evidence type="ECO:0000256" key="3">
    <source>
        <dbReference type="ARBA" id="ARBA00022801"/>
    </source>
</evidence>
<evidence type="ECO:0000256" key="1">
    <source>
        <dbReference type="ARBA" id="ARBA00022612"/>
    </source>
</evidence>
<evidence type="ECO:0000256" key="2">
    <source>
        <dbReference type="ARBA" id="ARBA00022670"/>
    </source>
</evidence>
<proteinExistence type="predicted"/>
<dbReference type="NCBIfam" id="NF045541">
    <property type="entry name" value="scaf_prot_MCP2"/>
    <property type="match status" value="1"/>
</dbReference>
<dbReference type="GO" id="GO:0006508">
    <property type="term" value="P:proteolysis"/>
    <property type="evidence" value="ECO:0007669"/>
    <property type="project" value="UniProtKB-KW"/>
</dbReference>
<evidence type="ECO:0000259" key="4">
    <source>
        <dbReference type="Pfam" id="PF04586"/>
    </source>
</evidence>
<dbReference type="GO" id="GO:0008233">
    <property type="term" value="F:peptidase activity"/>
    <property type="evidence" value="ECO:0007669"/>
    <property type="project" value="UniProtKB-KW"/>
</dbReference>
<dbReference type="BioCyc" id="RSPH349102:G1G8M-138-MONOMER"/>
<sequence length="586" mass="62959">MTLHLRAATPRPSTLDPEARTIEAIVSTGADAPRAGFVERLDLRGVDLSRLIGAPVLDAHRAASTRDQLGVVEAAELRPEGLWVRMRFRSNDAAQAVLADIGDGTLRGLSIGYSVAEWKDMRDGNRRIRTATRWTPLEVSIVPVPADSGAHFRNGEMEMPQTQQDAGHAPAAGVVLTRAEINAEIRTIAETAGLTRSWADAQIDAEATAEDARAAAFEAMRTRSAQTAPRTSRASITFDHTDPAVVVQRAGEALFARSHPEHALSEAARPYAHMTTVDLARDCLHRSGLSCTGLASEGIITRALHTTSDFPLILGDAVGRELRTAYSAAPAGIFQLARQTTVRDFRAKNAIQFGGQPDLEKVNESGEFKHGTFEESAESYSIATFGKIFAISRQALVNDNLGAFTSVPARLGASARAFEAAQLVAKLTANPVMSDGVAVFHADHKNLSAEAIINATSLATARIAMRRQTGLTSELVAVTPRFVVVPPELELAAERMLTEIQAATVAEVNPFSNLSLVVEPRLTNAAQWYVAADPASIDGLEYAYLEGAPGPQIESKAGFEVDGVQIKVRLDFGCGWIDHRGWHRVG</sequence>
<keyword evidence="2" id="KW-0645">Protease</keyword>
<gene>
    <name evidence="5" type="ordered locus">Rsph17025_0137</name>
</gene>
<dbReference type="AlphaFoldDB" id="A4WNT4"/>
<dbReference type="STRING" id="349102.Rsph17025_0137"/>
<dbReference type="EMBL" id="CP000661">
    <property type="protein sequence ID" value="ABP69048.1"/>
    <property type="molecule type" value="Genomic_DNA"/>
</dbReference>
<dbReference type="Pfam" id="PF25209">
    <property type="entry name" value="Phage_capsid_4"/>
    <property type="match status" value="1"/>
</dbReference>
<organism evidence="5">
    <name type="scientific">Cereibacter sphaeroides (strain ATCC 17025 / ATH 2.4.3)</name>
    <name type="common">Rhodobacter sphaeroides</name>
    <dbReference type="NCBI Taxonomy" id="349102"/>
    <lineage>
        <taxon>Bacteria</taxon>
        <taxon>Pseudomonadati</taxon>
        <taxon>Pseudomonadota</taxon>
        <taxon>Alphaproteobacteria</taxon>
        <taxon>Rhodobacterales</taxon>
        <taxon>Paracoccaceae</taxon>
        <taxon>Cereibacter</taxon>
    </lineage>
</organism>
<protein>
    <submittedName>
        <fullName evidence="5">Peptidase U35, phage prohead HK97</fullName>
    </submittedName>
</protein>
<keyword evidence="1" id="KW-1188">Viral release from host cell</keyword>
<name>A4WNT4_CERS5</name>
<accession>A4WNT4</accession>
<keyword evidence="3" id="KW-0378">Hydrolase</keyword>
<dbReference type="Pfam" id="PF04586">
    <property type="entry name" value="Peptidase_S78"/>
    <property type="match status" value="1"/>
</dbReference>
<evidence type="ECO:0000313" key="5">
    <source>
        <dbReference type="EMBL" id="ABP69048.1"/>
    </source>
</evidence>